<name>I3U9K1_ADVKW</name>
<gene>
    <name evidence="1" type="ordered locus">TKWG_06150</name>
</gene>
<accession>I3U9K1</accession>
<evidence type="ECO:0000313" key="2">
    <source>
        <dbReference type="Proteomes" id="UP000005267"/>
    </source>
</evidence>
<dbReference type="RefSeq" id="WP_014749780.1">
    <property type="nucleotide sequence ID" value="NC_017964.1"/>
</dbReference>
<dbReference type="STRING" id="1036672.TKWG_06150"/>
<organism evidence="1 2">
    <name type="scientific">Advenella kashmirensis (strain DSM 17095 / LMG 22695 / WT001)</name>
    <name type="common">Tetrathiobacter kashmirensis</name>
    <dbReference type="NCBI Taxonomy" id="1036672"/>
    <lineage>
        <taxon>Bacteria</taxon>
        <taxon>Pseudomonadati</taxon>
        <taxon>Pseudomonadota</taxon>
        <taxon>Betaproteobacteria</taxon>
        <taxon>Burkholderiales</taxon>
        <taxon>Alcaligenaceae</taxon>
    </lineage>
</organism>
<reference evidence="1 2" key="1">
    <citation type="journal article" date="2011" name="J. Bacteriol.">
        <title>Whole-genome shotgun sequencing of the sulfur-oxidizing chemoautotroph Tetrathiobacter kashmirensis.</title>
        <authorList>
            <person name="Ghosh W."/>
            <person name="George A."/>
            <person name="Agarwal A."/>
            <person name="Raj P."/>
            <person name="Alam M."/>
            <person name="Pyne P."/>
            <person name="Das Gupta S.K."/>
        </authorList>
    </citation>
    <scope>NUCLEOTIDE SEQUENCE [LARGE SCALE GENOMIC DNA]</scope>
    <source>
        <strain evidence="1 2">WT001</strain>
    </source>
</reference>
<evidence type="ECO:0000313" key="1">
    <source>
        <dbReference type="EMBL" id="AFK61689.1"/>
    </source>
</evidence>
<proteinExistence type="predicted"/>
<reference evidence="2" key="2">
    <citation type="journal article" date="2013" name="PLoS ONE">
        <title>Genome implosion elicits host-confinement in Alcaligenaceae: evidence from the comparative genomics of Tetrathiobacter kashmirensis, a pathogen in the making.</title>
        <authorList>
            <person name="Ghosh W."/>
            <person name="Alam M."/>
            <person name="Roy C."/>
            <person name="Pyne P."/>
            <person name="George A."/>
            <person name="Chakraborty R."/>
            <person name="Majumder S."/>
            <person name="Agarwal A."/>
            <person name="Chakraborty S."/>
            <person name="Majumdar S."/>
            <person name="Gupta S.K."/>
        </authorList>
    </citation>
    <scope>NUCLEOTIDE SEQUENCE [LARGE SCALE GENOMIC DNA]</scope>
    <source>
        <strain evidence="2">WT001</strain>
    </source>
</reference>
<dbReference type="Proteomes" id="UP000005267">
    <property type="component" value="Chromosome"/>
</dbReference>
<dbReference type="InterPro" id="IPR015003">
    <property type="entry name" value="DUF1853"/>
</dbReference>
<dbReference type="EMBL" id="CP003555">
    <property type="protein sequence ID" value="AFK61689.1"/>
    <property type="molecule type" value="Genomic_DNA"/>
</dbReference>
<dbReference type="HOGENOM" id="CLU_1264691_0_0_4"/>
<dbReference type="Pfam" id="PF08907">
    <property type="entry name" value="DUF1853"/>
    <property type="match status" value="1"/>
</dbReference>
<sequence length="218" mass="23378">MIGLQQRDTLARKTTKLRDQQLPLSGLPEVTQQLGVCVDSAAAYMKGWLFYPLQGERWDDYVLAEPTTRAMLNPQHSRGWWLTQADFAQRLARSIRTDAGAGELRWRILSRMQWLSPQQADVADTLEAAALLAQLESWFGSGAAVTGPRPGLLIVALAPSGVAAPLSAVSAQAMATAAPASGATVPATGQPLPTASGQVYTEVHRGFVVADDWVDAVL</sequence>
<keyword evidence="2" id="KW-1185">Reference proteome</keyword>
<dbReference type="KEGG" id="aka:TKWG_06150"/>
<dbReference type="AlphaFoldDB" id="I3U9K1"/>
<protein>
    <submittedName>
        <fullName evidence="1">Uncharacterized protein</fullName>
    </submittedName>
</protein>